<feature type="region of interest" description="Disordered" evidence="10">
    <location>
        <begin position="424"/>
        <end position="460"/>
    </location>
</feature>
<keyword evidence="5" id="KW-0106">Calcium</keyword>
<dbReference type="PROSITE" id="PS00108">
    <property type="entry name" value="PROTEIN_KINASE_ST"/>
    <property type="match status" value="1"/>
</dbReference>
<evidence type="ECO:0000256" key="7">
    <source>
        <dbReference type="PIRSR" id="PIRSR630616-1"/>
    </source>
</evidence>
<dbReference type="InterPro" id="IPR011009">
    <property type="entry name" value="Kinase-like_dom_sf"/>
</dbReference>
<sequence>MARVLVETHVGNARELARHVSAQNQPTFFSRLRSVMRKTRVNVRKPPPACDSSRAGGVCGFGRSAASGYSAAGINAGDETPNRRKSAPPDMGKASPCSPRAATISPRTHSAAHFSSSHLEIARDRPGPFASDISNTPEPHTSALAPHHKMFSGKHVRDTYSFRGAELLGTGGIGSCQTVTKRTSGHIFAMKSVYIEDRHMLDEFRQECAIQRSLDHPNIVRVYESFEEGPERVHIVMEVCTGGNLVQLLEQCPLGMDEATVAQISRKILSAVYYMHQRGFVHRDIKPDNIMFESPAPDASPKLIDFGFACPVQKGAEHIKGRYGTLSYMAPELLDTAKRGAYDSSVDLWSFGVTVYTLLTARKPFDHEDRESKKRLIREADPTYSSLRWSRISPLAIDFVQSLIQKEPSSRLSASQALQHPWLQQATDTRKQPQRQSASARSHLSTTSCSSSSSSSTSAHLPPRLVQSLLTTSAASLLTRMVLEVITFTLQPHQLHEERAIFSSIDCDSSGTLSRSEFVAAISSSVNLELAPSTIDDIFSVLDINCSGHLDFNEFCAASVRCRLLSLADRQVVESAFCLLDVDNDGILTLSDLLSTYSKRTLTPAEMAEMRRLFASNYDGLDIDDFWRAATATGRFAITPRTRQRAEIEAEGGGVWPREQRPASSPARRAATSLQAAQKRVQALRESGGLGAHEKRVHRSQHKTRPPPRPPPLRPSKGVTPPRVCRSYSMP</sequence>
<evidence type="ECO:0000256" key="5">
    <source>
        <dbReference type="ARBA" id="ARBA00022837"/>
    </source>
</evidence>
<dbReference type="Gene3D" id="1.10.238.10">
    <property type="entry name" value="EF-hand"/>
    <property type="match status" value="1"/>
</dbReference>
<feature type="compositionally biased region" description="Low complexity" evidence="10">
    <location>
        <begin position="662"/>
        <end position="671"/>
    </location>
</feature>
<feature type="active site" description="Proton acceptor" evidence="7">
    <location>
        <position position="284"/>
    </location>
</feature>
<feature type="region of interest" description="Disordered" evidence="10">
    <location>
        <begin position="71"/>
        <end position="145"/>
    </location>
</feature>
<feature type="binding site" evidence="8">
    <location>
        <position position="305"/>
    </location>
    <ligand>
        <name>ATP</name>
        <dbReference type="ChEBI" id="CHEBI:30616"/>
    </ligand>
</feature>
<dbReference type="SMART" id="SM00220">
    <property type="entry name" value="S_TKc"/>
    <property type="match status" value="1"/>
</dbReference>
<evidence type="ECO:0000259" key="11">
    <source>
        <dbReference type="PROSITE" id="PS50011"/>
    </source>
</evidence>
<evidence type="ECO:0000313" key="13">
    <source>
        <dbReference type="EMBL" id="CAD8606534.1"/>
    </source>
</evidence>
<dbReference type="Pfam" id="PF13499">
    <property type="entry name" value="EF-hand_7"/>
    <property type="match status" value="1"/>
</dbReference>
<dbReference type="SUPFAM" id="SSF47473">
    <property type="entry name" value="EF-hand"/>
    <property type="match status" value="1"/>
</dbReference>
<dbReference type="SUPFAM" id="SSF56112">
    <property type="entry name" value="Protein kinase-like (PK-like)"/>
    <property type="match status" value="1"/>
</dbReference>
<dbReference type="PROSITE" id="PS50222">
    <property type="entry name" value="EF_HAND_2"/>
    <property type="match status" value="3"/>
</dbReference>
<keyword evidence="2" id="KW-0808">Transferase</keyword>
<evidence type="ECO:0000256" key="8">
    <source>
        <dbReference type="PIRSR" id="PIRSR630616-2"/>
    </source>
</evidence>
<organism evidence="13">
    <name type="scientific">Coccolithus braarudii</name>
    <dbReference type="NCBI Taxonomy" id="221442"/>
    <lineage>
        <taxon>Eukaryota</taxon>
        <taxon>Haptista</taxon>
        <taxon>Haptophyta</taxon>
        <taxon>Prymnesiophyceae</taxon>
        <taxon>Coccolithales</taxon>
        <taxon>Coccolithaceae</taxon>
        <taxon>Coccolithus</taxon>
    </lineage>
</organism>
<dbReference type="InterPro" id="IPR011992">
    <property type="entry name" value="EF-hand-dom_pair"/>
</dbReference>
<keyword evidence="4" id="KW-0418">Kinase</keyword>
<dbReference type="InterPro" id="IPR008271">
    <property type="entry name" value="Ser/Thr_kinase_AS"/>
</dbReference>
<reference evidence="13" key="1">
    <citation type="submission" date="2021-01" db="EMBL/GenBank/DDBJ databases">
        <authorList>
            <person name="Corre E."/>
            <person name="Pelletier E."/>
            <person name="Niang G."/>
            <person name="Scheremetjew M."/>
            <person name="Finn R."/>
            <person name="Kale V."/>
            <person name="Holt S."/>
            <person name="Cochrane G."/>
            <person name="Meng A."/>
            <person name="Brown T."/>
            <person name="Cohen L."/>
        </authorList>
    </citation>
    <scope>NUCLEOTIDE SEQUENCE</scope>
    <source>
        <strain evidence="13">PLY182g</strain>
    </source>
</reference>
<dbReference type="InterPro" id="IPR002048">
    <property type="entry name" value="EF_hand_dom"/>
</dbReference>
<feature type="binding site" evidence="8">
    <location>
        <position position="191"/>
    </location>
    <ligand>
        <name>ATP</name>
        <dbReference type="ChEBI" id="CHEBI:30616"/>
    </ligand>
</feature>
<dbReference type="PROSITE" id="PS00018">
    <property type="entry name" value="EF_HAND_1"/>
    <property type="match status" value="3"/>
</dbReference>
<proteinExistence type="predicted"/>
<feature type="cross-link" description="Glycyl lysine isopeptide (Lys-Gly) (interchain with G-Cter in SUMO2)" evidence="9">
    <location>
        <position position="286"/>
    </location>
</feature>
<feature type="compositionally biased region" description="Low complexity" evidence="10">
    <location>
        <begin position="445"/>
        <end position="458"/>
    </location>
</feature>
<dbReference type="AlphaFoldDB" id="A0A7S0LBB0"/>
<evidence type="ECO:0000256" key="2">
    <source>
        <dbReference type="ARBA" id="ARBA00022679"/>
    </source>
</evidence>
<dbReference type="PROSITE" id="PS50011">
    <property type="entry name" value="PROTEIN_KINASE_DOM"/>
    <property type="match status" value="1"/>
</dbReference>
<dbReference type="Gene3D" id="1.10.510.10">
    <property type="entry name" value="Transferase(Phosphotransferase) domain 1"/>
    <property type="match status" value="1"/>
</dbReference>
<evidence type="ECO:0000256" key="6">
    <source>
        <dbReference type="ARBA" id="ARBA00022840"/>
    </source>
</evidence>
<keyword evidence="6 8" id="KW-0067">ATP-binding</keyword>
<name>A0A7S0LBB0_9EUKA</name>
<dbReference type="Gene3D" id="3.30.200.20">
    <property type="entry name" value="Phosphorylase Kinase, domain 1"/>
    <property type="match status" value="1"/>
</dbReference>
<accession>A0A7S0LBB0</accession>
<evidence type="ECO:0000259" key="12">
    <source>
        <dbReference type="PROSITE" id="PS50222"/>
    </source>
</evidence>
<feature type="domain" description="Protein kinase" evidence="11">
    <location>
        <begin position="162"/>
        <end position="423"/>
    </location>
</feature>
<feature type="domain" description="EF-hand" evidence="12">
    <location>
        <begin position="530"/>
        <end position="565"/>
    </location>
</feature>
<dbReference type="GO" id="GO:0004674">
    <property type="term" value="F:protein serine/threonine kinase activity"/>
    <property type="evidence" value="ECO:0007669"/>
    <property type="project" value="UniProtKB-KW"/>
</dbReference>
<gene>
    <name evidence="13" type="ORF">CPEL01642_LOCUS9869</name>
</gene>
<evidence type="ECO:0000256" key="3">
    <source>
        <dbReference type="ARBA" id="ARBA00022741"/>
    </source>
</evidence>
<dbReference type="GO" id="GO:0005509">
    <property type="term" value="F:calcium ion binding"/>
    <property type="evidence" value="ECO:0007669"/>
    <property type="project" value="InterPro"/>
</dbReference>
<keyword evidence="1" id="KW-0723">Serine/threonine-protein kinase</keyword>
<dbReference type="InterPro" id="IPR000719">
    <property type="entry name" value="Prot_kinase_dom"/>
</dbReference>
<dbReference type="GO" id="GO:0005524">
    <property type="term" value="F:ATP binding"/>
    <property type="evidence" value="ECO:0007669"/>
    <property type="project" value="UniProtKB-KW"/>
</dbReference>
<evidence type="ECO:0000256" key="1">
    <source>
        <dbReference type="ARBA" id="ARBA00022527"/>
    </source>
</evidence>
<feature type="compositionally biased region" description="Polar residues" evidence="10">
    <location>
        <begin position="105"/>
        <end position="118"/>
    </location>
</feature>
<evidence type="ECO:0000256" key="4">
    <source>
        <dbReference type="ARBA" id="ARBA00022777"/>
    </source>
</evidence>
<feature type="domain" description="EF-hand" evidence="12">
    <location>
        <begin position="493"/>
        <end position="528"/>
    </location>
</feature>
<evidence type="ECO:0000256" key="9">
    <source>
        <dbReference type="PIRSR" id="PIRSR630616-3"/>
    </source>
</evidence>
<dbReference type="EMBL" id="HBEY01020587">
    <property type="protein sequence ID" value="CAD8606534.1"/>
    <property type="molecule type" value="Transcribed_RNA"/>
</dbReference>
<keyword evidence="3 8" id="KW-0547">Nucleotide-binding</keyword>
<feature type="domain" description="EF-hand" evidence="12">
    <location>
        <begin position="568"/>
        <end position="603"/>
    </location>
</feature>
<dbReference type="CDD" id="cd00051">
    <property type="entry name" value="EFh"/>
    <property type="match status" value="1"/>
</dbReference>
<dbReference type="SMART" id="SM00054">
    <property type="entry name" value="EFh"/>
    <property type="match status" value="3"/>
</dbReference>
<dbReference type="PANTHER" id="PTHR24350">
    <property type="entry name" value="SERINE/THREONINE-PROTEIN KINASE IAL-RELATED"/>
    <property type="match status" value="1"/>
</dbReference>
<feature type="compositionally biased region" description="Polar residues" evidence="10">
    <location>
        <begin position="434"/>
        <end position="444"/>
    </location>
</feature>
<dbReference type="InterPro" id="IPR018247">
    <property type="entry name" value="EF_Hand_1_Ca_BS"/>
</dbReference>
<feature type="region of interest" description="Disordered" evidence="10">
    <location>
        <begin position="643"/>
        <end position="731"/>
    </location>
</feature>
<feature type="compositionally biased region" description="Basic residues" evidence="10">
    <location>
        <begin position="695"/>
        <end position="706"/>
    </location>
</feature>
<evidence type="ECO:0008006" key="14">
    <source>
        <dbReference type="Google" id="ProtNLM"/>
    </source>
</evidence>
<evidence type="ECO:0000256" key="10">
    <source>
        <dbReference type="SAM" id="MobiDB-lite"/>
    </source>
</evidence>
<dbReference type="InterPro" id="IPR030616">
    <property type="entry name" value="Aur-like"/>
</dbReference>
<dbReference type="FunFam" id="1.10.510.10:FF:000571">
    <property type="entry name" value="Maternal embryonic leucine zipper kinase"/>
    <property type="match status" value="1"/>
</dbReference>
<dbReference type="Pfam" id="PF00069">
    <property type="entry name" value="Pkinase"/>
    <property type="match status" value="1"/>
</dbReference>
<protein>
    <recommendedName>
        <fullName evidence="14">Calmodulin</fullName>
    </recommendedName>
</protein>